<evidence type="ECO:0000259" key="1">
    <source>
        <dbReference type="PROSITE" id="PS51186"/>
    </source>
</evidence>
<comment type="caution">
    <text evidence="2">The sequence shown here is derived from an EMBL/GenBank/DDBJ whole genome shotgun (WGS) entry which is preliminary data.</text>
</comment>
<dbReference type="Gene3D" id="3.40.630.30">
    <property type="match status" value="1"/>
</dbReference>
<evidence type="ECO:0000313" key="2">
    <source>
        <dbReference type="EMBL" id="OHV14705.1"/>
    </source>
</evidence>
<protein>
    <recommendedName>
        <fullName evidence="1">N-acetyltransferase domain-containing protein</fullName>
    </recommendedName>
</protein>
<dbReference type="InterPro" id="IPR016181">
    <property type="entry name" value="Acyl_CoA_acyltransferase"/>
</dbReference>
<dbReference type="PROSITE" id="PS51186">
    <property type="entry name" value="GNAT"/>
    <property type="match status" value="1"/>
</dbReference>
<organism evidence="2 3">
    <name type="scientific">Methylorubrum extorquens</name>
    <name type="common">Methylobacterium dichloromethanicum</name>
    <name type="synonym">Methylobacterium extorquens</name>
    <dbReference type="NCBI Taxonomy" id="408"/>
    <lineage>
        <taxon>Bacteria</taxon>
        <taxon>Pseudomonadati</taxon>
        <taxon>Pseudomonadota</taxon>
        <taxon>Alphaproteobacteria</taxon>
        <taxon>Hyphomicrobiales</taxon>
        <taxon>Methylobacteriaceae</taxon>
        <taxon>Methylorubrum</taxon>
    </lineage>
</organism>
<dbReference type="SUPFAM" id="SSF55729">
    <property type="entry name" value="Acyl-CoA N-acyltransferases (Nat)"/>
    <property type="match status" value="1"/>
</dbReference>
<accession>A0A1S1P0Y2</accession>
<reference evidence="2 3" key="1">
    <citation type="submission" date="2016-10" db="EMBL/GenBank/DDBJ databases">
        <title>Draft genome sequence of Methylobacterium extorquens CP3, a seed endophyte of Crotalaria pumila with plant growth-promoting and metal tolerance properties.</title>
        <authorList>
            <person name="Sanchez-Lopez A.S."/>
            <person name="Van Hamme J.D."/>
            <person name="Thijs S."/>
            <person name="Mcammond B.M."/>
            <person name="Stevens V."/>
            <person name="Gonzalez-Chavez M.D.C."/>
            <person name="Vangronsveld J."/>
        </authorList>
    </citation>
    <scope>NUCLEOTIDE SEQUENCE [LARGE SCALE GENOMIC DNA]</scope>
    <source>
        <strain evidence="2 3">CP3</strain>
    </source>
</reference>
<sequence length="150" mass="16674">MRYSLVRVAEPSDRQVYHAIRRSSLWEERGRLGYDDARPEELFPNHHALLLKRGEAGIGTTRLDDLGNGTGIVRLVAITAPLRRNGHGRVLDAMVADYARALGLGRLFVSAASDAEGFYSSTGWTRLTRDAPVLLGQAEDFVPMTKRIVR</sequence>
<dbReference type="GO" id="GO:0016747">
    <property type="term" value="F:acyltransferase activity, transferring groups other than amino-acyl groups"/>
    <property type="evidence" value="ECO:0007669"/>
    <property type="project" value="InterPro"/>
</dbReference>
<feature type="domain" description="N-acetyltransferase" evidence="1">
    <location>
        <begin position="4"/>
        <end position="149"/>
    </location>
</feature>
<dbReference type="Proteomes" id="UP000180215">
    <property type="component" value="Unassembled WGS sequence"/>
</dbReference>
<dbReference type="EMBL" id="MNAO01000467">
    <property type="protein sequence ID" value="OHV14705.1"/>
    <property type="molecule type" value="Genomic_DNA"/>
</dbReference>
<evidence type="ECO:0000313" key="3">
    <source>
        <dbReference type="Proteomes" id="UP000180215"/>
    </source>
</evidence>
<proteinExistence type="predicted"/>
<dbReference type="AlphaFoldDB" id="A0A1S1P0Y2"/>
<name>A0A1S1P0Y2_METEX</name>
<gene>
    <name evidence="2" type="ORF">BK022_24485</name>
</gene>
<dbReference type="Pfam" id="PF13673">
    <property type="entry name" value="Acetyltransf_10"/>
    <property type="match status" value="1"/>
</dbReference>
<dbReference type="InterPro" id="IPR000182">
    <property type="entry name" value="GNAT_dom"/>
</dbReference>